<gene>
    <name evidence="2" type="ORF">RNJ44_04941</name>
</gene>
<reference evidence="2 3" key="1">
    <citation type="submission" date="2024-05" db="EMBL/GenBank/DDBJ databases">
        <title>Long read based assembly of the Candida bracarensis genome reveals expanded adhesin content.</title>
        <authorList>
            <person name="Marcet-Houben M."/>
            <person name="Ksiezopolska E."/>
            <person name="Gabaldon T."/>
        </authorList>
    </citation>
    <scope>NUCLEOTIDE SEQUENCE [LARGE SCALE GENOMIC DNA]</scope>
    <source>
        <strain evidence="2 3">CBM6</strain>
    </source>
</reference>
<organism evidence="2 3">
    <name type="scientific">Nakaseomyces bracarensis</name>
    <dbReference type="NCBI Taxonomy" id="273131"/>
    <lineage>
        <taxon>Eukaryota</taxon>
        <taxon>Fungi</taxon>
        <taxon>Dikarya</taxon>
        <taxon>Ascomycota</taxon>
        <taxon>Saccharomycotina</taxon>
        <taxon>Saccharomycetes</taxon>
        <taxon>Saccharomycetales</taxon>
        <taxon>Saccharomycetaceae</taxon>
        <taxon>Nakaseomyces</taxon>
    </lineage>
</organism>
<name>A0ABR4NWC0_9SACH</name>
<dbReference type="Pfam" id="PF19189">
    <property type="entry name" value="Mtf2"/>
    <property type="match status" value="1"/>
</dbReference>
<accession>A0ABR4NWC0</accession>
<dbReference type="Proteomes" id="UP001623330">
    <property type="component" value="Unassembled WGS sequence"/>
</dbReference>
<dbReference type="EMBL" id="JBEVYD010000005">
    <property type="protein sequence ID" value="KAL3233025.1"/>
    <property type="molecule type" value="Genomic_DNA"/>
</dbReference>
<evidence type="ECO:0000259" key="1">
    <source>
        <dbReference type="Pfam" id="PF19189"/>
    </source>
</evidence>
<evidence type="ECO:0000313" key="2">
    <source>
        <dbReference type="EMBL" id="KAL3233025.1"/>
    </source>
</evidence>
<protein>
    <submittedName>
        <fullName evidence="2">Mitochondrial transcription factor 2</fullName>
    </submittedName>
</protein>
<dbReference type="PANTHER" id="PTHR39468:SF1">
    <property type="entry name" value="MTF2-LIKE C-TERMINAL DOMAIN-CONTAINING PROTEIN"/>
    <property type="match status" value="1"/>
</dbReference>
<evidence type="ECO:0000313" key="3">
    <source>
        <dbReference type="Proteomes" id="UP001623330"/>
    </source>
</evidence>
<feature type="domain" description="Mtf2-like C-terminal" evidence="1">
    <location>
        <begin position="195"/>
        <end position="410"/>
    </location>
</feature>
<dbReference type="InterPro" id="IPR043837">
    <property type="entry name" value="Mtf2-like_C"/>
</dbReference>
<dbReference type="InterPro" id="IPR040009">
    <property type="entry name" value="Mtf2/C5D6.12-like"/>
</dbReference>
<comment type="caution">
    <text evidence="2">The sequence shown here is derived from an EMBL/GenBank/DDBJ whole genome shotgun (WGS) entry which is preliminary data.</text>
</comment>
<keyword evidence="3" id="KW-1185">Reference proteome</keyword>
<dbReference type="PANTHER" id="PTHR39468">
    <property type="entry name" value="CHROMOSOME 7, WHOLE GENOME SHOTGUN SEQUENCE"/>
    <property type="match status" value="1"/>
</dbReference>
<sequence length="414" mass="47910">MIRGSAFKSIARVRCFSSSCRLLNEKVAGEIVKEEEKSDFFDTATQVEQHLYNTILQRVQEKKQKLHQSSSVLDKIFSNENGNIDKADNPHIIFESKSKPLKKPDQNLVDYLTGKTEASANLPGMKSANLTNFPVSLRPETFMEESSNSERLLQDLQNNLKSPTLDRDLYPSKKIRLIFNKKTLEAVSIRENFKDTLNRKLGPFLKHITTTINTDYDLLIKLEELLQTYDTRDRNWDVRHEGEVKNILDHIEEACTKNPHELPQPYRVTLPHVIVKLLEEDAFGFSPSRRYAVANEIFYICKGARDITLYLNVCNVEFYNLLLQLSWENFKEIKVIRQLTSEMNINGIIGDITTIEILDGISHKLRDLNDTIPIVDEETYKIEETAAVLWNKESEIDLRNVESYLRNLKQRLTS</sequence>
<proteinExistence type="predicted"/>